<reference evidence="3" key="1">
    <citation type="submission" date="2025-08" db="UniProtKB">
        <authorList>
            <consortium name="RefSeq"/>
        </authorList>
    </citation>
    <scope>IDENTIFICATION</scope>
    <source>
        <tissue evidence="3">Leukocyte</tissue>
    </source>
</reference>
<dbReference type="AlphaFoldDB" id="A0A8B7TTV1"/>
<feature type="compositionally biased region" description="Pro residues" evidence="1">
    <location>
        <begin position="38"/>
        <end position="49"/>
    </location>
</feature>
<feature type="region of interest" description="Disordered" evidence="1">
    <location>
        <begin position="26"/>
        <end position="98"/>
    </location>
</feature>
<name>A0A8B7TTV1_CASCN</name>
<organism evidence="3">
    <name type="scientific">Castor canadensis</name>
    <name type="common">American beaver</name>
    <dbReference type="NCBI Taxonomy" id="51338"/>
    <lineage>
        <taxon>Eukaryota</taxon>
        <taxon>Metazoa</taxon>
        <taxon>Chordata</taxon>
        <taxon>Craniata</taxon>
        <taxon>Vertebrata</taxon>
        <taxon>Euteleostomi</taxon>
        <taxon>Mammalia</taxon>
        <taxon>Eutheria</taxon>
        <taxon>Euarchontoglires</taxon>
        <taxon>Glires</taxon>
        <taxon>Rodentia</taxon>
        <taxon>Castorimorpha</taxon>
        <taxon>Castoridae</taxon>
        <taxon>Castor</taxon>
    </lineage>
</organism>
<accession>A0A8B7TTV1</accession>
<evidence type="ECO:0000313" key="3">
    <source>
        <dbReference type="RefSeq" id="XP_020008720.1"/>
    </source>
</evidence>
<gene>
    <name evidence="3" type="primary">LOC109676921</name>
</gene>
<keyword evidence="2" id="KW-0732">Signal</keyword>
<evidence type="ECO:0000256" key="2">
    <source>
        <dbReference type="SAM" id="SignalP"/>
    </source>
</evidence>
<feature type="signal peptide" evidence="2">
    <location>
        <begin position="1"/>
        <end position="20"/>
    </location>
</feature>
<sequence>MRSVFASLALALAPRLLTYTQTLAPRPPHALADSRLPASPPSAPKPAPAPGIAALPASPTRARTAPRAPRPPPAWLLPVGAHPSALDSATRSESSLETGFSFPATLPTLLFPGAQRVGL</sequence>
<feature type="chain" id="PRO_5034543994" evidence="2">
    <location>
        <begin position="21"/>
        <end position="119"/>
    </location>
</feature>
<evidence type="ECO:0000256" key="1">
    <source>
        <dbReference type="SAM" id="MobiDB-lite"/>
    </source>
</evidence>
<proteinExistence type="predicted"/>
<protein>
    <submittedName>
        <fullName evidence="3">Classical arabinogalactan protein 4-like</fullName>
    </submittedName>
</protein>
<dbReference type="RefSeq" id="XP_020008720.1">
    <property type="nucleotide sequence ID" value="XM_020153131.1"/>
</dbReference>
<dbReference type="KEGG" id="ccan:109676921"/>
<feature type="compositionally biased region" description="Polar residues" evidence="1">
    <location>
        <begin position="87"/>
        <end position="98"/>
    </location>
</feature>
<feature type="compositionally biased region" description="Low complexity" evidence="1">
    <location>
        <begin position="50"/>
        <end position="67"/>
    </location>
</feature>